<dbReference type="Pfam" id="PF02195">
    <property type="entry name" value="ParB_N"/>
    <property type="match status" value="1"/>
</dbReference>
<gene>
    <name evidence="5" type="primary">dpnA_2</name>
    <name evidence="5" type="ORF">Mal52_30020</name>
</gene>
<keyword evidence="6" id="KW-1185">Reference proteome</keyword>
<dbReference type="SUPFAM" id="SSF110849">
    <property type="entry name" value="ParB/Sulfiredoxin"/>
    <property type="match status" value="1"/>
</dbReference>
<dbReference type="Pfam" id="PF01555">
    <property type="entry name" value="N6_N4_Mtase"/>
    <property type="match status" value="1"/>
</dbReference>
<dbReference type="PANTHER" id="PTHR33375:SF1">
    <property type="entry name" value="CHROMOSOME-PARTITIONING PROTEIN PARB-RELATED"/>
    <property type="match status" value="1"/>
</dbReference>
<evidence type="ECO:0000259" key="4">
    <source>
        <dbReference type="SMART" id="SM00470"/>
    </source>
</evidence>
<reference evidence="5 6" key="1">
    <citation type="submission" date="2019-02" db="EMBL/GenBank/DDBJ databases">
        <title>Deep-cultivation of Planctomycetes and their phenomic and genomic characterization uncovers novel biology.</title>
        <authorList>
            <person name="Wiegand S."/>
            <person name="Jogler M."/>
            <person name="Boedeker C."/>
            <person name="Pinto D."/>
            <person name="Vollmers J."/>
            <person name="Rivas-Marin E."/>
            <person name="Kohn T."/>
            <person name="Peeters S.H."/>
            <person name="Heuer A."/>
            <person name="Rast P."/>
            <person name="Oberbeckmann S."/>
            <person name="Bunk B."/>
            <person name="Jeske O."/>
            <person name="Meyerdierks A."/>
            <person name="Storesund J.E."/>
            <person name="Kallscheuer N."/>
            <person name="Luecker S."/>
            <person name="Lage O.M."/>
            <person name="Pohl T."/>
            <person name="Merkel B.J."/>
            <person name="Hornburger P."/>
            <person name="Mueller R.-W."/>
            <person name="Bruemmer F."/>
            <person name="Labrenz M."/>
            <person name="Spormann A.M."/>
            <person name="Op den Camp H."/>
            <person name="Overmann J."/>
            <person name="Amann R."/>
            <person name="Jetten M.S.M."/>
            <person name="Mascher T."/>
            <person name="Medema M.H."/>
            <person name="Devos D.P."/>
            <person name="Kaster A.-K."/>
            <person name="Ovreas L."/>
            <person name="Rohde M."/>
            <person name="Galperin M.Y."/>
            <person name="Jogler C."/>
        </authorList>
    </citation>
    <scope>NUCLEOTIDE SEQUENCE [LARGE SCALE GENOMIC DNA]</scope>
    <source>
        <strain evidence="5 6">Mal52</strain>
    </source>
</reference>
<dbReference type="InterPro" id="IPR050336">
    <property type="entry name" value="Chromosome_partition/occlusion"/>
</dbReference>
<organism evidence="5 6">
    <name type="scientific">Symmachiella dynata</name>
    <dbReference type="NCBI Taxonomy" id="2527995"/>
    <lineage>
        <taxon>Bacteria</taxon>
        <taxon>Pseudomonadati</taxon>
        <taxon>Planctomycetota</taxon>
        <taxon>Planctomycetia</taxon>
        <taxon>Planctomycetales</taxon>
        <taxon>Planctomycetaceae</taxon>
        <taxon>Symmachiella</taxon>
    </lineage>
</organism>
<dbReference type="REBASE" id="355846">
    <property type="entry name" value="M.PbaMal52ORF30020P"/>
</dbReference>
<dbReference type="GO" id="GO:0003677">
    <property type="term" value="F:DNA binding"/>
    <property type="evidence" value="ECO:0007669"/>
    <property type="project" value="InterPro"/>
</dbReference>
<dbReference type="GO" id="GO:0008170">
    <property type="term" value="F:N-methyltransferase activity"/>
    <property type="evidence" value="ECO:0007669"/>
    <property type="project" value="InterPro"/>
</dbReference>
<dbReference type="PIRSF" id="PIRSF036758">
    <property type="entry name" value="Aden_M_ParB"/>
    <property type="match status" value="1"/>
</dbReference>
<dbReference type="AlphaFoldDB" id="A0A517ZPU7"/>
<accession>A0A517ZPU7</accession>
<sequence length="408" mass="45884">MKIEQWPIARVNPYPNNPRCNDQAIDAVAKSIEEFGFRQPVVVDQEGVIIVGHTRHKAALKLNFKKIPVHVAKELSPAQVRAYRLADNKTNELAEWDYNLLPIELSELEQSGFDLGLIGFDADELSKLLSPDGKEGLTDPDDAPAPPDEAITQLGDLWILGEHRLLCGDSTSSEDTLRVMNGEKAALVATDPPYLVDYTGARPNESGKDWSETYREIDISDAEGFFTQLFTCILEVVAPKAAIYCWHAHKRCGVIQRIWDQLGILDHQQIVWVKPTAVFGRVYWHFRHEPCMMGWVQGSQPEHDGRHEVDSVWNVDWEGKARIVGNKHPTQKPVELFARPIRKHTRTGDVCFEPFSGSGTQILAAEQLGRRCFAIEIAPTFVDVAVQRWEQFTGKKAERVSAVQEATA</sequence>
<evidence type="ECO:0000313" key="5">
    <source>
        <dbReference type="EMBL" id="QDU44519.1"/>
    </source>
</evidence>
<evidence type="ECO:0000313" key="6">
    <source>
        <dbReference type="Proteomes" id="UP000319383"/>
    </source>
</evidence>
<evidence type="ECO:0000256" key="1">
    <source>
        <dbReference type="ARBA" id="ARBA00022603"/>
    </source>
</evidence>
<dbReference type="InterPro" id="IPR015840">
    <property type="entry name" value="DNA_MeTrfase_ParB"/>
</dbReference>
<dbReference type="InterPro" id="IPR029063">
    <property type="entry name" value="SAM-dependent_MTases_sf"/>
</dbReference>
<keyword evidence="2 5" id="KW-0808">Transferase</keyword>
<name>A0A517ZPU7_9PLAN</name>
<dbReference type="KEGG" id="sdyn:Mal52_30020"/>
<protein>
    <recommendedName>
        <fullName evidence="3">Methyltransferase</fullName>
        <ecNumber evidence="3">2.1.1.-</ecNumber>
    </recommendedName>
</protein>
<keyword evidence="1 5" id="KW-0489">Methyltransferase</keyword>
<dbReference type="InterPro" id="IPR036086">
    <property type="entry name" value="ParB/Sulfiredoxin_sf"/>
</dbReference>
<dbReference type="Proteomes" id="UP000319383">
    <property type="component" value="Chromosome"/>
</dbReference>
<dbReference type="SMART" id="SM00470">
    <property type="entry name" value="ParB"/>
    <property type="match status" value="1"/>
</dbReference>
<dbReference type="Gene3D" id="3.90.1530.10">
    <property type="entry name" value="Conserved hypothetical protein from pyrococcus furiosus pfu- 392566-001, ParB domain"/>
    <property type="match status" value="1"/>
</dbReference>
<dbReference type="GO" id="GO:0007059">
    <property type="term" value="P:chromosome segregation"/>
    <property type="evidence" value="ECO:0007669"/>
    <property type="project" value="TreeGrafter"/>
</dbReference>
<dbReference type="Gene3D" id="3.40.50.150">
    <property type="entry name" value="Vaccinia Virus protein VP39"/>
    <property type="match status" value="1"/>
</dbReference>
<dbReference type="GO" id="GO:0045881">
    <property type="term" value="P:positive regulation of sporulation resulting in formation of a cellular spore"/>
    <property type="evidence" value="ECO:0007669"/>
    <property type="project" value="TreeGrafter"/>
</dbReference>
<feature type="domain" description="ParB-like N-terminal" evidence="4">
    <location>
        <begin position="4"/>
        <end position="89"/>
    </location>
</feature>
<proteinExistence type="inferred from homology"/>
<dbReference type="CDD" id="cd16402">
    <property type="entry name" value="ParB_N_like_MT"/>
    <property type="match status" value="1"/>
</dbReference>
<evidence type="ECO:0000256" key="3">
    <source>
        <dbReference type="RuleBase" id="RU362026"/>
    </source>
</evidence>
<comment type="similarity">
    <text evidence="3">Belongs to the N(4)/N(6)-methyltransferase family.</text>
</comment>
<dbReference type="PANTHER" id="PTHR33375">
    <property type="entry name" value="CHROMOSOME-PARTITIONING PROTEIN PARB-RELATED"/>
    <property type="match status" value="1"/>
</dbReference>
<dbReference type="EMBL" id="CP036276">
    <property type="protein sequence ID" value="QDU44519.1"/>
    <property type="molecule type" value="Genomic_DNA"/>
</dbReference>
<dbReference type="EC" id="2.1.1.-" evidence="3"/>
<evidence type="ECO:0000256" key="2">
    <source>
        <dbReference type="ARBA" id="ARBA00022679"/>
    </source>
</evidence>
<dbReference type="InterPro" id="IPR001091">
    <property type="entry name" value="RM_Methyltransferase"/>
</dbReference>
<dbReference type="InterPro" id="IPR002941">
    <property type="entry name" value="DNA_methylase_N4/N6"/>
</dbReference>
<dbReference type="InterPro" id="IPR003115">
    <property type="entry name" value="ParB_N"/>
</dbReference>
<dbReference type="GO" id="GO:0005694">
    <property type="term" value="C:chromosome"/>
    <property type="evidence" value="ECO:0007669"/>
    <property type="project" value="TreeGrafter"/>
</dbReference>
<dbReference type="SUPFAM" id="SSF53335">
    <property type="entry name" value="S-adenosyl-L-methionine-dependent methyltransferases"/>
    <property type="match status" value="1"/>
</dbReference>
<dbReference type="PRINTS" id="PR00508">
    <property type="entry name" value="S21N4MTFRASE"/>
</dbReference>
<dbReference type="GO" id="GO:0032259">
    <property type="term" value="P:methylation"/>
    <property type="evidence" value="ECO:0007669"/>
    <property type="project" value="UniProtKB-KW"/>
</dbReference>
<dbReference type="RefSeq" id="WP_145376866.1">
    <property type="nucleotide sequence ID" value="NZ_CP036276.1"/>
</dbReference>